<protein>
    <submittedName>
        <fullName evidence="2">Uncharacterized protein</fullName>
    </submittedName>
</protein>
<evidence type="ECO:0000313" key="3">
    <source>
        <dbReference type="Proteomes" id="UP000703661"/>
    </source>
</evidence>
<sequence>MLEAILRSCPNLTYFKTMASKLLVSGEVKDMEMETLPLQNRGRSPSVPSSYGRPSLSLRHGWVCKKLKILTLQYEETVEEVLPKVLYHQISQLTCLEELRMACKSSYRHLENTSQISTTNMDTITSIDTLSGSFGTLLDPRDDSQPDRDEGEDKHGEVGGTTLREQRFKILEEGRRHNMREALEMFQKELLHLRELEFWGLHSYLDPMQIKQMKLSSQRLCSVRYDRCL</sequence>
<dbReference type="Proteomes" id="UP000703661">
    <property type="component" value="Unassembled WGS sequence"/>
</dbReference>
<proteinExistence type="predicted"/>
<evidence type="ECO:0000313" key="2">
    <source>
        <dbReference type="EMBL" id="KAG0023294.1"/>
    </source>
</evidence>
<evidence type="ECO:0000256" key="1">
    <source>
        <dbReference type="SAM" id="MobiDB-lite"/>
    </source>
</evidence>
<comment type="caution">
    <text evidence="2">The sequence shown here is derived from an EMBL/GenBank/DDBJ whole genome shotgun (WGS) entry which is preliminary data.</text>
</comment>
<organism evidence="2 3">
    <name type="scientific">Entomortierella chlamydospora</name>
    <dbReference type="NCBI Taxonomy" id="101097"/>
    <lineage>
        <taxon>Eukaryota</taxon>
        <taxon>Fungi</taxon>
        <taxon>Fungi incertae sedis</taxon>
        <taxon>Mucoromycota</taxon>
        <taxon>Mortierellomycotina</taxon>
        <taxon>Mortierellomycetes</taxon>
        <taxon>Mortierellales</taxon>
        <taxon>Mortierellaceae</taxon>
        <taxon>Entomortierella</taxon>
    </lineage>
</organism>
<reference evidence="2" key="1">
    <citation type="journal article" date="2020" name="Fungal Divers.">
        <title>Resolving the Mortierellaceae phylogeny through synthesis of multi-gene phylogenetics and phylogenomics.</title>
        <authorList>
            <person name="Vandepol N."/>
            <person name="Liber J."/>
            <person name="Desiro A."/>
            <person name="Na H."/>
            <person name="Kennedy M."/>
            <person name="Barry K."/>
            <person name="Grigoriev I.V."/>
            <person name="Miller A.N."/>
            <person name="O'Donnell K."/>
            <person name="Stajich J.E."/>
            <person name="Bonito G."/>
        </authorList>
    </citation>
    <scope>NUCLEOTIDE SEQUENCE</scope>
    <source>
        <strain evidence="2">NRRL 2769</strain>
    </source>
</reference>
<feature type="region of interest" description="Disordered" evidence="1">
    <location>
        <begin position="134"/>
        <end position="159"/>
    </location>
</feature>
<feature type="compositionally biased region" description="Basic and acidic residues" evidence="1">
    <location>
        <begin position="139"/>
        <end position="157"/>
    </location>
</feature>
<name>A0A9P6N2Y8_9FUNG</name>
<accession>A0A9P6N2Y8</accession>
<dbReference type="EMBL" id="JAAAID010000063">
    <property type="protein sequence ID" value="KAG0023294.1"/>
    <property type="molecule type" value="Genomic_DNA"/>
</dbReference>
<dbReference type="AlphaFoldDB" id="A0A9P6N2Y8"/>
<keyword evidence="3" id="KW-1185">Reference proteome</keyword>
<gene>
    <name evidence="2" type="ORF">BGZ80_009864</name>
</gene>